<evidence type="ECO:0000256" key="7">
    <source>
        <dbReference type="ARBA" id="ARBA00022729"/>
    </source>
</evidence>
<dbReference type="Proteomes" id="UP001497525">
    <property type="component" value="Unassembled WGS sequence"/>
</dbReference>
<protein>
    <recommendedName>
        <fullName evidence="18">F5/8 type C domain-containing protein</fullName>
    </recommendedName>
</protein>
<evidence type="ECO:0000256" key="9">
    <source>
        <dbReference type="ARBA" id="ARBA00022840"/>
    </source>
</evidence>
<evidence type="ECO:0000256" key="14">
    <source>
        <dbReference type="ARBA" id="ARBA00023180"/>
    </source>
</evidence>
<keyword evidence="6 16" id="KW-0812">Transmembrane</keyword>
<dbReference type="Gene3D" id="2.60.120.1190">
    <property type="match status" value="1"/>
</dbReference>
<feature type="region of interest" description="Disordered" evidence="15">
    <location>
        <begin position="934"/>
        <end position="975"/>
    </location>
</feature>
<feature type="region of interest" description="Disordered" evidence="15">
    <location>
        <begin position="654"/>
        <end position="692"/>
    </location>
</feature>
<dbReference type="SUPFAM" id="SSF49785">
    <property type="entry name" value="Galactose-binding domain-like"/>
    <property type="match status" value="1"/>
</dbReference>
<evidence type="ECO:0000313" key="19">
    <source>
        <dbReference type="EMBL" id="CAL5135557.1"/>
    </source>
</evidence>
<dbReference type="EMBL" id="CAXLJL010000267">
    <property type="protein sequence ID" value="CAL5135557.1"/>
    <property type="molecule type" value="Genomic_DNA"/>
</dbReference>
<evidence type="ECO:0000256" key="8">
    <source>
        <dbReference type="ARBA" id="ARBA00022741"/>
    </source>
</evidence>
<gene>
    <name evidence="19" type="ORF">CDAUBV1_LOCUS9693</name>
</gene>
<evidence type="ECO:0000313" key="20">
    <source>
        <dbReference type="Proteomes" id="UP001497525"/>
    </source>
</evidence>
<keyword evidence="10" id="KW-0130">Cell adhesion</keyword>
<dbReference type="Pfam" id="PF00754">
    <property type="entry name" value="F5_F8_type_C"/>
    <property type="match status" value="1"/>
</dbReference>
<dbReference type="InterPro" id="IPR048525">
    <property type="entry name" value="DDR1-2_DS-like"/>
</dbReference>
<feature type="signal peptide" evidence="17">
    <location>
        <begin position="1"/>
        <end position="26"/>
    </location>
</feature>
<evidence type="ECO:0000256" key="2">
    <source>
        <dbReference type="ARBA" id="ARBA00004251"/>
    </source>
</evidence>
<accession>A0AAV2TGX9</accession>
<dbReference type="SMART" id="SM00231">
    <property type="entry name" value="FA58C"/>
    <property type="match status" value="1"/>
</dbReference>
<evidence type="ECO:0000256" key="11">
    <source>
        <dbReference type="ARBA" id="ARBA00022989"/>
    </source>
</evidence>
<dbReference type="GO" id="GO:0005524">
    <property type="term" value="F:ATP binding"/>
    <property type="evidence" value="ECO:0007669"/>
    <property type="project" value="UniProtKB-KW"/>
</dbReference>
<name>A0AAV2TGX9_CALDB</name>
<feature type="compositionally biased region" description="Basic and acidic residues" evidence="15">
    <location>
        <begin position="875"/>
        <end position="900"/>
    </location>
</feature>
<feature type="compositionally biased region" description="Polar residues" evidence="15">
    <location>
        <begin position="784"/>
        <end position="795"/>
    </location>
</feature>
<dbReference type="GO" id="GO:0005576">
    <property type="term" value="C:extracellular region"/>
    <property type="evidence" value="ECO:0007669"/>
    <property type="project" value="UniProtKB-SubCell"/>
</dbReference>
<dbReference type="Gene3D" id="2.60.120.260">
    <property type="entry name" value="Galactose-binding domain-like"/>
    <property type="match status" value="1"/>
</dbReference>
<comment type="caution">
    <text evidence="19">The sequence shown here is derived from an EMBL/GenBank/DDBJ whole genome shotgun (WGS) entry which is preliminary data.</text>
</comment>
<comment type="subcellular location">
    <subcellularLocation>
        <location evidence="2">Cell membrane</location>
        <topology evidence="2">Single-pass type I membrane protein</topology>
    </subcellularLocation>
    <subcellularLocation>
        <location evidence="1">Endomembrane system</location>
        <topology evidence="1">Peripheral membrane protein</topology>
    </subcellularLocation>
    <subcellularLocation>
        <location evidence="3">Secreted</location>
    </subcellularLocation>
</comment>
<keyword evidence="8" id="KW-0547">Nucleotide-binding</keyword>
<feature type="region of interest" description="Disordered" evidence="15">
    <location>
        <begin position="784"/>
        <end position="903"/>
    </location>
</feature>
<feature type="compositionally biased region" description="Basic and acidic residues" evidence="15">
    <location>
        <begin position="510"/>
        <end position="519"/>
    </location>
</feature>
<proteinExistence type="predicted"/>
<reference evidence="19" key="1">
    <citation type="submission" date="2024-06" db="EMBL/GenBank/DDBJ databases">
        <authorList>
            <person name="Liu X."/>
            <person name="Lenzi L."/>
            <person name="Haldenby T S."/>
            <person name="Uol C."/>
        </authorList>
    </citation>
    <scope>NUCLEOTIDE SEQUENCE</scope>
</reference>
<evidence type="ECO:0000256" key="13">
    <source>
        <dbReference type="ARBA" id="ARBA00023157"/>
    </source>
</evidence>
<evidence type="ECO:0000256" key="4">
    <source>
        <dbReference type="ARBA" id="ARBA00022475"/>
    </source>
</evidence>
<feature type="domain" description="F5/8 type C" evidence="18">
    <location>
        <begin position="40"/>
        <end position="203"/>
    </location>
</feature>
<keyword evidence="5" id="KW-0964">Secreted</keyword>
<dbReference type="PROSITE" id="PS50022">
    <property type="entry name" value="FA58C_3"/>
    <property type="match status" value="1"/>
</dbReference>
<dbReference type="AlphaFoldDB" id="A0AAV2TGX9"/>
<dbReference type="GO" id="GO:0012505">
    <property type="term" value="C:endomembrane system"/>
    <property type="evidence" value="ECO:0007669"/>
    <property type="project" value="UniProtKB-SubCell"/>
</dbReference>
<evidence type="ECO:0000256" key="1">
    <source>
        <dbReference type="ARBA" id="ARBA00004184"/>
    </source>
</evidence>
<dbReference type="PANTHER" id="PTHR46806:SF5">
    <property type="entry name" value="F5_8 TYPE C DOMAIN-CONTAINING PROTEIN"/>
    <property type="match status" value="1"/>
</dbReference>
<keyword evidence="7 17" id="KW-0732">Signal</keyword>
<evidence type="ECO:0000256" key="17">
    <source>
        <dbReference type="SAM" id="SignalP"/>
    </source>
</evidence>
<dbReference type="InterPro" id="IPR000421">
    <property type="entry name" value="FA58C"/>
</dbReference>
<dbReference type="Pfam" id="PF21114">
    <property type="entry name" value="DDR1-2_DS-like"/>
    <property type="match status" value="1"/>
</dbReference>
<evidence type="ECO:0000256" key="5">
    <source>
        <dbReference type="ARBA" id="ARBA00022525"/>
    </source>
</evidence>
<feature type="region of interest" description="Disordered" evidence="15">
    <location>
        <begin position="358"/>
        <end position="379"/>
    </location>
</feature>
<keyword evidence="12 16" id="KW-0472">Membrane</keyword>
<dbReference type="InterPro" id="IPR008979">
    <property type="entry name" value="Galactose-bd-like_sf"/>
</dbReference>
<keyword evidence="9" id="KW-0067">ATP-binding</keyword>
<organism evidence="19 20">
    <name type="scientific">Calicophoron daubneyi</name>
    <name type="common">Rumen fluke</name>
    <name type="synonym">Paramphistomum daubneyi</name>
    <dbReference type="NCBI Taxonomy" id="300641"/>
    <lineage>
        <taxon>Eukaryota</taxon>
        <taxon>Metazoa</taxon>
        <taxon>Spiralia</taxon>
        <taxon>Lophotrochozoa</taxon>
        <taxon>Platyhelminthes</taxon>
        <taxon>Trematoda</taxon>
        <taxon>Digenea</taxon>
        <taxon>Plagiorchiida</taxon>
        <taxon>Pronocephalata</taxon>
        <taxon>Paramphistomoidea</taxon>
        <taxon>Paramphistomidae</taxon>
        <taxon>Calicophoron</taxon>
    </lineage>
</organism>
<evidence type="ECO:0000256" key="12">
    <source>
        <dbReference type="ARBA" id="ARBA00023136"/>
    </source>
</evidence>
<feature type="compositionally biased region" description="Basic and acidic residues" evidence="15">
    <location>
        <begin position="834"/>
        <end position="856"/>
    </location>
</feature>
<evidence type="ECO:0000256" key="3">
    <source>
        <dbReference type="ARBA" id="ARBA00004613"/>
    </source>
</evidence>
<evidence type="ECO:0000256" key="10">
    <source>
        <dbReference type="ARBA" id="ARBA00022889"/>
    </source>
</evidence>
<evidence type="ECO:0000256" key="16">
    <source>
        <dbReference type="SAM" id="Phobius"/>
    </source>
</evidence>
<keyword evidence="4" id="KW-1003">Cell membrane</keyword>
<evidence type="ECO:0000256" key="15">
    <source>
        <dbReference type="SAM" id="MobiDB-lite"/>
    </source>
</evidence>
<dbReference type="GO" id="GO:0007155">
    <property type="term" value="P:cell adhesion"/>
    <property type="evidence" value="ECO:0007669"/>
    <property type="project" value="UniProtKB-KW"/>
</dbReference>
<dbReference type="InterPro" id="IPR050633">
    <property type="entry name" value="Neuropilin_MCO_CoagFactor"/>
</dbReference>
<dbReference type="PANTHER" id="PTHR46806">
    <property type="entry name" value="F5/8 TYPE C DOMAIN-CONTAINING PROTEIN"/>
    <property type="match status" value="1"/>
</dbReference>
<dbReference type="GO" id="GO:0005886">
    <property type="term" value="C:plasma membrane"/>
    <property type="evidence" value="ECO:0007669"/>
    <property type="project" value="UniProtKB-SubCell"/>
</dbReference>
<feature type="compositionally biased region" description="Pro residues" evidence="15">
    <location>
        <begin position="657"/>
        <end position="670"/>
    </location>
</feature>
<keyword evidence="11 16" id="KW-1133">Transmembrane helix</keyword>
<evidence type="ECO:0000259" key="18">
    <source>
        <dbReference type="PROSITE" id="PS50022"/>
    </source>
</evidence>
<evidence type="ECO:0000256" key="6">
    <source>
        <dbReference type="ARBA" id="ARBA00022692"/>
    </source>
</evidence>
<feature type="chain" id="PRO_5043886960" description="F5/8 type C domain-containing protein" evidence="17">
    <location>
        <begin position="27"/>
        <end position="1272"/>
    </location>
</feature>
<feature type="region of interest" description="Disordered" evidence="15">
    <location>
        <begin position="487"/>
        <end position="521"/>
    </location>
</feature>
<feature type="compositionally biased region" description="Polar residues" evidence="15">
    <location>
        <begin position="363"/>
        <end position="372"/>
    </location>
</feature>
<sequence length="1272" mass="137022">MFRLKAYWIYLFLVAKFAGMVCSSKAEHIIRRGPVSDPHCMSPLTNSKDEFPDSAFSASSVLQNRTEFQPYQARMTEVYGSKEHTSGHAWCPDSPSEDSLREWIQAEFSELVYVRAIYTAGRGDGNVKEFMPNFVLKYQREDGGAWYEHQKRDGSRILKANSDPRNLARATLETTVIAKRIRIYPFSRKASQQVCLRFSLYGCKFPDGVVSYSIPQGGIISRDRSYLPASDDPVTSISENFKDLSYDGQLIGSTNQLTDGLGQLMDNVAYFENVTTPSDMYPAQPGFHFVGWYQPGQTDVQILFKFDRIRKFTWLRLFTYDSIQLRARLISRATISFSMDGVNYGNSIEIPTGRAQLSDFGGSRTNSDQMSSVRLKRSRTATPVRQDPRIYTSTNWDGTAVLELDLNNRVGRFVKVTLTTTDSWILLSEVQFNSTIATDIPPHTVGKSAADKEPVLLVQGEGTPVADPKREVGAKVRPMDTPLLANEQAGDSRAGVFQGDTTPRDSISPMRDREADKNEFGSSSPGLSIIMPFIIAIVILIFALPTIVLIWICSRKRCRRSRSGCHRKVLLADGGRSGPMGGMHHLGDGTNSMTVQEATKLLNSYSTIPSSLRPDGTIVIPTQVCLANGTHASTTNVTHVTSNGLGGLGGATVSPLAYPPPPPAPPPPPGVGVILPCSPSSSSSSHTNGDNQAAVPAVSNIAPSLQPNSFLTAANPDGSNMYSGTEGSCMTFIALPTSSPAGAFILQPVGFGQPPQLFGRLPPGGQASFGTPDSGSLYTSIRTSAQQLEQPTSVISVEGESERDTKGGVKQQGCNKTHGQPGRLEGEDTDEDVTELHEEVADHTRVEEEEKHKGNDEAPGAWIRNSHKNAGKGNAEYRPDRRIQCGKKNEGNAPKDESDQKSSVLKFAGISPDNKISGEVDNYLEPSDYLSKLIAGPRSGRNDRPRHRPISQQFPTSISRSSRRDSGLSLPDGEESQPYCNLLLSHGPSKQGIPVRIIRQTPAGLIVQPCGPEYASASLFGMTPPPSDLSAGLPAASSENAPGSVPRVLPPTYAVSFACPIQGLGTAGMGGIYTGPASVPVTAATLRPASRHMTPNPTHRFQPSIAPHTAGLLFLPQSAYKGSRSGDPSGFYQVGGDINDRWVFPPGSNMGSVITNGPKGTWFGDANPTILPNPVTLMSTTSPGGEGLEMPHPSPHISPQHYFTSQLVFPAMPPAPCSSMAPAFNGSHMEMTFPRGSPVGAAANMNPLVSINEAGSRDGTSSGRLSLYSVCI</sequence>
<keyword evidence="13" id="KW-1015">Disulfide bond</keyword>
<dbReference type="GO" id="GO:0038023">
    <property type="term" value="F:signaling receptor activity"/>
    <property type="evidence" value="ECO:0007669"/>
    <property type="project" value="TreeGrafter"/>
</dbReference>
<feature type="transmembrane region" description="Helical" evidence="16">
    <location>
        <begin position="529"/>
        <end position="553"/>
    </location>
</feature>
<keyword evidence="14" id="KW-0325">Glycoprotein</keyword>